<accession>A0A8H2PW95</accession>
<evidence type="ECO:0000313" key="3">
    <source>
        <dbReference type="EMBL" id="TNX93937.1"/>
    </source>
</evidence>
<sequence length="97" mass="10697">MLYVISGSIILLLIFIGYKKFRHRKIKSLRYCEPIKNSFHEITCSYHYISTLEQDSSSKHTEYTGNNGSFSGGGATGSWGNTNNDTSSSSDGSSSND</sequence>
<evidence type="ECO:0000256" key="2">
    <source>
        <dbReference type="SAM" id="Phobius"/>
    </source>
</evidence>
<feature type="transmembrane region" description="Helical" evidence="2">
    <location>
        <begin position="6"/>
        <end position="21"/>
    </location>
</feature>
<dbReference type="EMBL" id="VFBM01000001">
    <property type="protein sequence ID" value="TNX93937.1"/>
    <property type="molecule type" value="Genomic_DNA"/>
</dbReference>
<keyword evidence="2" id="KW-0812">Transmembrane</keyword>
<gene>
    <name evidence="3" type="ORF">FHY67_00265</name>
</gene>
<feature type="region of interest" description="Disordered" evidence="1">
    <location>
        <begin position="58"/>
        <end position="97"/>
    </location>
</feature>
<evidence type="ECO:0000313" key="4">
    <source>
        <dbReference type="Proteomes" id="UP000314285"/>
    </source>
</evidence>
<feature type="compositionally biased region" description="Low complexity" evidence="1">
    <location>
        <begin position="78"/>
        <end position="97"/>
    </location>
</feature>
<dbReference type="AlphaFoldDB" id="A0A8H2PW95"/>
<evidence type="ECO:0000256" key="1">
    <source>
        <dbReference type="SAM" id="MobiDB-lite"/>
    </source>
</evidence>
<keyword evidence="2" id="KW-1133">Transmembrane helix</keyword>
<comment type="caution">
    <text evidence="3">The sequence shown here is derived from an EMBL/GenBank/DDBJ whole genome shotgun (WGS) entry which is preliminary data.</text>
</comment>
<protein>
    <submittedName>
        <fullName evidence="3">Uncharacterized protein</fullName>
    </submittedName>
</protein>
<dbReference type="Proteomes" id="UP000314285">
    <property type="component" value="Unassembled WGS sequence"/>
</dbReference>
<keyword evidence="2" id="KW-0472">Membrane</keyword>
<organism evidence="3 4">
    <name type="scientific">Acinetobacter radioresistens</name>
    <dbReference type="NCBI Taxonomy" id="40216"/>
    <lineage>
        <taxon>Bacteria</taxon>
        <taxon>Pseudomonadati</taxon>
        <taxon>Pseudomonadota</taxon>
        <taxon>Gammaproteobacteria</taxon>
        <taxon>Moraxellales</taxon>
        <taxon>Moraxellaceae</taxon>
        <taxon>Acinetobacter</taxon>
    </lineage>
</organism>
<proteinExistence type="predicted"/>
<reference evidence="3 4" key="1">
    <citation type="submission" date="2019-06" db="EMBL/GenBank/DDBJ databases">
        <title>Genome of Acinetobacter radioresistens APH1, a phenol degrading strain.</title>
        <authorList>
            <person name="Liu Y."/>
        </authorList>
    </citation>
    <scope>NUCLEOTIDE SEQUENCE [LARGE SCALE GENOMIC DNA]</scope>
    <source>
        <strain evidence="3 4">APH1</strain>
    </source>
</reference>
<name>A0A8H2PW95_ACIRA</name>